<dbReference type="PANTHER" id="PTHR39327">
    <property type="match status" value="1"/>
</dbReference>
<evidence type="ECO:0000313" key="1">
    <source>
        <dbReference type="EMBL" id="MFC4701987.1"/>
    </source>
</evidence>
<gene>
    <name evidence="1" type="ORF">ACFO4O_17715</name>
</gene>
<dbReference type="InterPro" id="IPR010319">
    <property type="entry name" value="Transglutaminase-like_Cys_pept"/>
</dbReference>
<proteinExistence type="predicted"/>
<organism evidence="1 2">
    <name type="scientific">Glaciecola siphonariae</name>
    <dbReference type="NCBI Taxonomy" id="521012"/>
    <lineage>
        <taxon>Bacteria</taxon>
        <taxon>Pseudomonadati</taxon>
        <taxon>Pseudomonadota</taxon>
        <taxon>Gammaproteobacteria</taxon>
        <taxon>Alteromonadales</taxon>
        <taxon>Alteromonadaceae</taxon>
        <taxon>Glaciecola</taxon>
    </lineage>
</organism>
<comment type="caution">
    <text evidence="1">The sequence shown here is derived from an EMBL/GenBank/DDBJ whole genome shotgun (WGS) entry which is preliminary data.</text>
</comment>
<sequence length="216" mass="24846">MLSSRGIRLVVLACLVLTQVTVLSDITFSEKVFKSVAERYSAEAEVRVREWQQLLDKQRDLSIDTQLYEVNKFFNQVSFIDDIQHWGIKDYWATPLEFLGTNAGDCEDFTIAKYFSLRALGVPASQLRLMYVTATRPRQAHMVLAYYETPSSVPLVLDNINKRILPASQRRDLIPVYSFNGDGLWLAKSQGRGRQMQGKNNNALWEDLNKRMQQGY</sequence>
<keyword evidence="2" id="KW-1185">Reference proteome</keyword>
<dbReference type="Pfam" id="PF06035">
    <property type="entry name" value="Peptidase_C93"/>
    <property type="match status" value="1"/>
</dbReference>
<dbReference type="SUPFAM" id="SSF54001">
    <property type="entry name" value="Cysteine proteinases"/>
    <property type="match status" value="1"/>
</dbReference>
<reference evidence="2" key="1">
    <citation type="journal article" date="2019" name="Int. J. Syst. Evol. Microbiol.">
        <title>The Global Catalogue of Microorganisms (GCM) 10K type strain sequencing project: providing services to taxonomists for standard genome sequencing and annotation.</title>
        <authorList>
            <consortium name="The Broad Institute Genomics Platform"/>
            <consortium name="The Broad Institute Genome Sequencing Center for Infectious Disease"/>
            <person name="Wu L."/>
            <person name="Ma J."/>
        </authorList>
    </citation>
    <scope>NUCLEOTIDE SEQUENCE [LARGE SCALE GENOMIC DNA]</scope>
    <source>
        <strain evidence="2">KACC 12507</strain>
    </source>
</reference>
<name>A0ABV9LZM0_9ALTE</name>
<protein>
    <submittedName>
        <fullName evidence="1">Transglutaminase-like cysteine peptidase</fullName>
    </submittedName>
</protein>
<dbReference type="Proteomes" id="UP001595897">
    <property type="component" value="Unassembled WGS sequence"/>
</dbReference>
<dbReference type="Gene3D" id="3.10.620.30">
    <property type="match status" value="1"/>
</dbReference>
<dbReference type="EMBL" id="JBHSGU010000029">
    <property type="protein sequence ID" value="MFC4701987.1"/>
    <property type="molecule type" value="Genomic_DNA"/>
</dbReference>
<dbReference type="InterPro" id="IPR038765">
    <property type="entry name" value="Papain-like_cys_pep_sf"/>
</dbReference>
<dbReference type="PANTHER" id="PTHR39327:SF1">
    <property type="entry name" value="BLR5470 PROTEIN"/>
    <property type="match status" value="1"/>
</dbReference>
<evidence type="ECO:0000313" key="2">
    <source>
        <dbReference type="Proteomes" id="UP001595897"/>
    </source>
</evidence>
<accession>A0ABV9LZM0</accession>
<dbReference type="RefSeq" id="WP_382410972.1">
    <property type="nucleotide sequence ID" value="NZ_JBHSGU010000029.1"/>
</dbReference>